<sequence length="130" mass="14880">MTATAFLRPEFVESFPPELEPRVLYVSIPYATCGHLCVCGCGHEIVTPLSPAQWTLTYNGRDVSLSPSIGNWGLPCRSHYWIREGAVRWCRRFTAREIADNRERDRRDLQEHHADTAPGPIARLYRRLGL</sequence>
<organism evidence="1 2">
    <name type="scientific">Sphaerisporangium flaviroseum</name>
    <dbReference type="NCBI Taxonomy" id="509199"/>
    <lineage>
        <taxon>Bacteria</taxon>
        <taxon>Bacillati</taxon>
        <taxon>Actinomycetota</taxon>
        <taxon>Actinomycetes</taxon>
        <taxon>Streptosporangiales</taxon>
        <taxon>Streptosporangiaceae</taxon>
        <taxon>Sphaerisporangium</taxon>
    </lineage>
</organism>
<protein>
    <submittedName>
        <fullName evidence="1">DUF6527 family protein</fullName>
    </submittedName>
</protein>
<accession>A0ABP7J2R2</accession>
<evidence type="ECO:0000313" key="1">
    <source>
        <dbReference type="EMBL" id="GAA3832562.1"/>
    </source>
</evidence>
<dbReference type="RefSeq" id="WP_344948269.1">
    <property type="nucleotide sequence ID" value="NZ_BAAAZR010000031.1"/>
</dbReference>
<comment type="caution">
    <text evidence="1">The sequence shown here is derived from an EMBL/GenBank/DDBJ whole genome shotgun (WGS) entry which is preliminary data.</text>
</comment>
<dbReference type="InterPro" id="IPR045384">
    <property type="entry name" value="DUF6527"/>
</dbReference>
<keyword evidence="2" id="KW-1185">Reference proteome</keyword>
<name>A0ABP7J2R2_9ACTN</name>
<dbReference type="Proteomes" id="UP001500888">
    <property type="component" value="Unassembled WGS sequence"/>
</dbReference>
<reference evidence="2" key="1">
    <citation type="journal article" date="2019" name="Int. J. Syst. Evol. Microbiol.">
        <title>The Global Catalogue of Microorganisms (GCM) 10K type strain sequencing project: providing services to taxonomists for standard genome sequencing and annotation.</title>
        <authorList>
            <consortium name="The Broad Institute Genomics Platform"/>
            <consortium name="The Broad Institute Genome Sequencing Center for Infectious Disease"/>
            <person name="Wu L."/>
            <person name="Ma J."/>
        </authorList>
    </citation>
    <scope>NUCLEOTIDE SEQUENCE [LARGE SCALE GENOMIC DNA]</scope>
    <source>
        <strain evidence="2">JCM 16908</strain>
    </source>
</reference>
<proteinExistence type="predicted"/>
<evidence type="ECO:0000313" key="2">
    <source>
        <dbReference type="Proteomes" id="UP001500888"/>
    </source>
</evidence>
<gene>
    <name evidence="1" type="ORF">GCM10022226_62260</name>
</gene>
<dbReference type="EMBL" id="BAAAZR010000031">
    <property type="protein sequence ID" value="GAA3832562.1"/>
    <property type="molecule type" value="Genomic_DNA"/>
</dbReference>
<dbReference type="Pfam" id="PF20137">
    <property type="entry name" value="BubE"/>
    <property type="match status" value="1"/>
</dbReference>